<reference evidence="14" key="1">
    <citation type="submission" date="2017-01" db="EMBL/GenBank/DDBJ databases">
        <title>Comparative genomics of anhydrobiosis in the tardigrade Hypsibius dujardini.</title>
        <authorList>
            <person name="Yoshida Y."/>
            <person name="Koutsovoulos G."/>
            <person name="Laetsch D."/>
            <person name="Stevens L."/>
            <person name="Kumar S."/>
            <person name="Horikawa D."/>
            <person name="Ishino K."/>
            <person name="Komine S."/>
            <person name="Tomita M."/>
            <person name="Blaxter M."/>
            <person name="Arakawa K."/>
        </authorList>
    </citation>
    <scope>NUCLEOTIDE SEQUENCE [LARGE SCALE GENOMIC DNA]</scope>
    <source>
        <strain evidence="14">Z151</strain>
    </source>
</reference>
<sequence>MDRASDYFNEISESEPLLIPSSRRSSTSSRVWSQSPYIGGNLEALEQAGNLGRRPSEFNNPQYNSFPRHDSFDSIHLANGDAEHGINRSMQSRRETRDYTIPNALESGDSTLRNRYAPLRETSSTRVLSDRFESLDYDPCENSLFLKEESQQTFAHVNRMQTEKWIVMFLIGACVALIANGVVVTVDKISEWKYGRLRDVFDACSGTASDCLVQPLGLWVLGNIIPTLIGSILVVYVAPAAGGSGMAQVKCFLNGVKIPEFVRFKTLLVKIIGMICSLTGGLAVGKEGPMIHIGAIVGAGISQGQSTTCRTDLHILEDFRSDTEKRDFVSAGVAAGIAAAFGAPVGGVLLSLEEGASFWNQSLTWKVFFCSLTSVFVYNMIIGIYQGQPGDLSNSGLINLGAMADMTYLLYEIPIFLLMAVGGGLTGAIFNFLNFQLTMFRHKHITRNWARIMEVVLISAVTACVGFLLIYYVGDCQMMRDTSPQRTVQMLCSDGEYSSIATMLFQTSEKSLRDLLHDEPGTYKPLTLGTFVVAYFLLACWTCGSWIPSGQFIPGLLIGATWGRLCGIGVMLMLPGVAIDPGRYALIGAAAQLGGIVRMTISLTVILIEATGSIAFGLPIMITLIVAQWVGNWFNAGLFDVHIKLLRVPLLEWEPPPLSSHLVARSVMSHPVYTFKTTESVGTIVDILHKVTHNGFAVVSDGDIRSPLSDTPDTFGRMRGLILRSQLITLLQLKVFNESPDIDVIRAGLSIRSFRDTYPRYPSIKDVAITDQERRYTMDLAPYMNPSPYVVYMNTPFPRLFKLFRALGLRHLVVVDNRNQVVGILTRKDLAKFRVEMHKGKIKVEELAISNELAVNPITRACP</sequence>
<evidence type="ECO:0000256" key="10">
    <source>
        <dbReference type="PROSITE-ProRule" id="PRU00703"/>
    </source>
</evidence>
<evidence type="ECO:0000256" key="9">
    <source>
        <dbReference type="ARBA" id="ARBA00023214"/>
    </source>
</evidence>
<evidence type="ECO:0000313" key="14">
    <source>
        <dbReference type="Proteomes" id="UP000192578"/>
    </source>
</evidence>
<evidence type="ECO:0000256" key="7">
    <source>
        <dbReference type="ARBA" id="ARBA00023122"/>
    </source>
</evidence>
<dbReference type="SUPFAM" id="SSF54631">
    <property type="entry name" value="CBS-domain pair"/>
    <property type="match status" value="1"/>
</dbReference>
<feature type="transmembrane region" description="Helical" evidence="11">
    <location>
        <begin position="413"/>
        <end position="434"/>
    </location>
</feature>
<dbReference type="InterPro" id="IPR051280">
    <property type="entry name" value="Cl-channel/antiporter"/>
</dbReference>
<dbReference type="EMBL" id="MTYJ01000007">
    <property type="protein sequence ID" value="OQV24355.1"/>
    <property type="molecule type" value="Genomic_DNA"/>
</dbReference>
<keyword evidence="6 11" id="KW-0406">Ion transport</keyword>
<feature type="transmembrane region" description="Helical" evidence="11">
    <location>
        <begin position="614"/>
        <end position="634"/>
    </location>
</feature>
<dbReference type="Gene3D" id="1.10.3080.10">
    <property type="entry name" value="Clc chloride channel"/>
    <property type="match status" value="1"/>
</dbReference>
<keyword evidence="5 11" id="KW-1133">Transmembrane helix</keyword>
<feature type="domain" description="CBS" evidence="12">
    <location>
        <begin position="784"/>
        <end position="840"/>
    </location>
</feature>
<feature type="transmembrane region" description="Helical" evidence="11">
    <location>
        <begin position="363"/>
        <end position="385"/>
    </location>
</feature>
<gene>
    <name evidence="13" type="ORF">BV898_01893</name>
</gene>
<dbReference type="InterPro" id="IPR046342">
    <property type="entry name" value="CBS_dom_sf"/>
</dbReference>
<evidence type="ECO:0000256" key="6">
    <source>
        <dbReference type="ARBA" id="ARBA00023065"/>
    </source>
</evidence>
<dbReference type="SMART" id="SM00116">
    <property type="entry name" value="CBS"/>
    <property type="match status" value="2"/>
</dbReference>
<dbReference type="SUPFAM" id="SSF81340">
    <property type="entry name" value="Clc chloride channel"/>
    <property type="match status" value="1"/>
</dbReference>
<feature type="transmembrane region" description="Helical" evidence="11">
    <location>
        <begin position="586"/>
        <end position="608"/>
    </location>
</feature>
<keyword evidence="4" id="KW-0677">Repeat</keyword>
<evidence type="ECO:0000256" key="1">
    <source>
        <dbReference type="ARBA" id="ARBA00004141"/>
    </source>
</evidence>
<dbReference type="Proteomes" id="UP000192578">
    <property type="component" value="Unassembled WGS sequence"/>
</dbReference>
<keyword evidence="14" id="KW-1185">Reference proteome</keyword>
<dbReference type="Pfam" id="PF00571">
    <property type="entry name" value="CBS"/>
    <property type="match status" value="1"/>
</dbReference>
<comment type="similarity">
    <text evidence="11">Belongs to the chloride channel (TC 2.A.49) family.</text>
</comment>
<dbReference type="InterPro" id="IPR001807">
    <property type="entry name" value="ClC"/>
</dbReference>
<feature type="transmembrane region" description="Helical" evidence="11">
    <location>
        <begin position="328"/>
        <end position="351"/>
    </location>
</feature>
<feature type="transmembrane region" description="Helical" evidence="11">
    <location>
        <begin position="267"/>
        <end position="285"/>
    </location>
</feature>
<dbReference type="PANTHER" id="PTHR11689:SF136">
    <property type="entry name" value="H(+)_CL(-) EXCHANGE TRANSPORTER 7"/>
    <property type="match status" value="1"/>
</dbReference>
<dbReference type="Gene3D" id="3.10.580.10">
    <property type="entry name" value="CBS-domain"/>
    <property type="match status" value="1"/>
</dbReference>
<feature type="transmembrane region" description="Helical" evidence="11">
    <location>
        <begin position="526"/>
        <end position="547"/>
    </location>
</feature>
<dbReference type="AlphaFoldDB" id="A0A1W0X9Z4"/>
<dbReference type="Pfam" id="PF00654">
    <property type="entry name" value="Voltage_CLC"/>
    <property type="match status" value="1"/>
</dbReference>
<keyword evidence="2 11" id="KW-0813">Transport</keyword>
<evidence type="ECO:0000256" key="4">
    <source>
        <dbReference type="ARBA" id="ARBA00022737"/>
    </source>
</evidence>
<dbReference type="PANTHER" id="PTHR11689">
    <property type="entry name" value="CHLORIDE CHANNEL PROTEIN CLC FAMILY MEMBER"/>
    <property type="match status" value="1"/>
</dbReference>
<feature type="transmembrane region" description="Helical" evidence="11">
    <location>
        <begin position="216"/>
        <end position="238"/>
    </location>
</feature>
<evidence type="ECO:0000313" key="13">
    <source>
        <dbReference type="EMBL" id="OQV24355.1"/>
    </source>
</evidence>
<comment type="subcellular location">
    <subcellularLocation>
        <location evidence="1 11">Membrane</location>
        <topology evidence="1 11">Multi-pass membrane protein</topology>
    </subcellularLocation>
</comment>
<evidence type="ECO:0000256" key="3">
    <source>
        <dbReference type="ARBA" id="ARBA00022692"/>
    </source>
</evidence>
<evidence type="ECO:0000256" key="8">
    <source>
        <dbReference type="ARBA" id="ARBA00023136"/>
    </source>
</evidence>
<comment type="caution">
    <text evidence="13">The sequence shown here is derived from an EMBL/GenBank/DDBJ whole genome shotgun (WGS) entry which is preliminary data.</text>
</comment>
<keyword evidence="7 10" id="KW-0129">CBS domain</keyword>
<dbReference type="GO" id="GO:0005765">
    <property type="term" value="C:lysosomal membrane"/>
    <property type="evidence" value="ECO:0007669"/>
    <property type="project" value="TreeGrafter"/>
</dbReference>
<dbReference type="OrthoDB" id="428525at2759"/>
<keyword evidence="8 11" id="KW-0472">Membrane</keyword>
<dbReference type="InterPro" id="IPR000644">
    <property type="entry name" value="CBS_dom"/>
</dbReference>
<dbReference type="GO" id="GO:0005254">
    <property type="term" value="F:chloride channel activity"/>
    <property type="evidence" value="ECO:0007669"/>
    <property type="project" value="UniProtKB-UniRule"/>
</dbReference>
<accession>A0A1W0X9Z4</accession>
<evidence type="ECO:0000256" key="11">
    <source>
        <dbReference type="RuleBase" id="RU361221"/>
    </source>
</evidence>
<evidence type="ECO:0000259" key="12">
    <source>
        <dbReference type="PROSITE" id="PS51371"/>
    </source>
</evidence>
<protein>
    <recommendedName>
        <fullName evidence="11">Chloride channel protein</fullName>
    </recommendedName>
</protein>
<proteinExistence type="inferred from homology"/>
<keyword evidence="9 11" id="KW-0868">Chloride</keyword>
<organism evidence="13 14">
    <name type="scientific">Hypsibius exemplaris</name>
    <name type="common">Freshwater tardigrade</name>
    <dbReference type="NCBI Taxonomy" id="2072580"/>
    <lineage>
        <taxon>Eukaryota</taxon>
        <taxon>Metazoa</taxon>
        <taxon>Ecdysozoa</taxon>
        <taxon>Tardigrada</taxon>
        <taxon>Eutardigrada</taxon>
        <taxon>Parachela</taxon>
        <taxon>Hypsibioidea</taxon>
        <taxon>Hypsibiidae</taxon>
        <taxon>Hypsibius</taxon>
    </lineage>
</organism>
<dbReference type="InterPro" id="IPR014743">
    <property type="entry name" value="Cl-channel_core"/>
</dbReference>
<dbReference type="CDD" id="cd04591">
    <property type="entry name" value="CBS_pair_voltage-gated_CLC_euk_bac"/>
    <property type="match status" value="1"/>
</dbReference>
<dbReference type="PRINTS" id="PR00762">
    <property type="entry name" value="CLCHANNEL"/>
</dbReference>
<feature type="transmembrane region" description="Helical" evidence="11">
    <location>
        <begin position="553"/>
        <end position="574"/>
    </location>
</feature>
<keyword evidence="3 11" id="KW-0812">Transmembrane</keyword>
<evidence type="ECO:0000256" key="5">
    <source>
        <dbReference type="ARBA" id="ARBA00022989"/>
    </source>
</evidence>
<evidence type="ECO:0000256" key="2">
    <source>
        <dbReference type="ARBA" id="ARBA00022448"/>
    </source>
</evidence>
<dbReference type="PROSITE" id="PS51371">
    <property type="entry name" value="CBS"/>
    <property type="match status" value="1"/>
</dbReference>
<feature type="transmembrane region" description="Helical" evidence="11">
    <location>
        <begin position="165"/>
        <end position="186"/>
    </location>
</feature>
<name>A0A1W0X9Z4_HYPEX</name>
<feature type="transmembrane region" description="Helical" evidence="11">
    <location>
        <begin position="455"/>
        <end position="474"/>
    </location>
</feature>